<proteinExistence type="predicted"/>
<accession>A0A1J4N3M7</accession>
<keyword evidence="3" id="KW-1185">Reference proteome</keyword>
<comment type="caution">
    <text evidence="2">The sequence shown here is derived from an EMBL/GenBank/DDBJ whole genome shotgun (WGS) entry which is preliminary data.</text>
</comment>
<dbReference type="STRING" id="1844.UG56_014235"/>
<dbReference type="Proteomes" id="UP000033772">
    <property type="component" value="Unassembled WGS sequence"/>
</dbReference>
<sequence>MTGVDEPDELQMATDETPTDWALCPACGNALVLRRPRTRTAHYAHKAGESCRLVGAQLRRTSSGWTVGGGEDDPDSLENLFDLIEDDAPGR</sequence>
<evidence type="ECO:0000313" key="3">
    <source>
        <dbReference type="Proteomes" id="UP000033772"/>
    </source>
</evidence>
<feature type="domain" description="Competence protein CoiA-like N-terminal" evidence="1">
    <location>
        <begin position="23"/>
        <end position="52"/>
    </location>
</feature>
<evidence type="ECO:0000313" key="2">
    <source>
        <dbReference type="EMBL" id="OIJ26173.1"/>
    </source>
</evidence>
<evidence type="ECO:0000259" key="1">
    <source>
        <dbReference type="Pfam" id="PF25164"/>
    </source>
</evidence>
<protein>
    <recommendedName>
        <fullName evidence="1">Competence protein CoiA-like N-terminal domain-containing protein</fullName>
    </recommendedName>
</protein>
<gene>
    <name evidence="2" type="ORF">UG56_014235</name>
</gene>
<dbReference type="Pfam" id="PF25164">
    <property type="entry name" value="CoiA_N"/>
    <property type="match status" value="1"/>
</dbReference>
<name>A0A1J4N3M7_9ACTN</name>
<dbReference type="EMBL" id="JZDQ02000018">
    <property type="protein sequence ID" value="OIJ26173.1"/>
    <property type="molecule type" value="Genomic_DNA"/>
</dbReference>
<dbReference type="AlphaFoldDB" id="A0A1J4N3M7"/>
<reference evidence="2" key="1">
    <citation type="submission" date="2016-10" db="EMBL/GenBank/DDBJ databases">
        <title>Draft Genome Sequence of Nocardioides luteus Strain BAFB, an Alkane-Degrading Bacterium Isolated from JP-7 Polluted Soil.</title>
        <authorList>
            <person name="Brown L."/>
            <person name="Ruiz O.N."/>
            <person name="Gunasekera T."/>
        </authorList>
    </citation>
    <scope>NUCLEOTIDE SEQUENCE [LARGE SCALE GENOMIC DNA]</scope>
    <source>
        <strain evidence="2">BAFB</strain>
    </source>
</reference>
<organism evidence="2 3">
    <name type="scientific">Nocardioides luteus</name>
    <dbReference type="NCBI Taxonomy" id="1844"/>
    <lineage>
        <taxon>Bacteria</taxon>
        <taxon>Bacillati</taxon>
        <taxon>Actinomycetota</taxon>
        <taxon>Actinomycetes</taxon>
        <taxon>Propionibacteriales</taxon>
        <taxon>Nocardioidaceae</taxon>
        <taxon>Nocardioides</taxon>
    </lineage>
</organism>
<dbReference type="InterPro" id="IPR057253">
    <property type="entry name" value="CoiA-like_N"/>
</dbReference>